<accession>A0A660C6C9</accession>
<evidence type="ECO:0000256" key="1">
    <source>
        <dbReference type="ARBA" id="ARBA00023015"/>
    </source>
</evidence>
<dbReference type="InterPro" id="IPR000524">
    <property type="entry name" value="Tscrpt_reg_HTH_GntR"/>
</dbReference>
<evidence type="ECO:0000256" key="2">
    <source>
        <dbReference type="ARBA" id="ARBA00023125"/>
    </source>
</evidence>
<dbReference type="PROSITE" id="PS50949">
    <property type="entry name" value="HTH_GNTR"/>
    <property type="match status" value="1"/>
</dbReference>
<reference evidence="6 7" key="1">
    <citation type="submission" date="2019-07" db="EMBL/GenBank/DDBJ databases">
        <title>R&amp;d 2014.</title>
        <authorList>
            <person name="Klenk H.-P."/>
        </authorList>
    </citation>
    <scope>NUCLEOTIDE SEQUENCE [LARGE SCALE GENOMIC DNA]</scope>
    <source>
        <strain evidence="6 7">DSM 43194</strain>
    </source>
</reference>
<dbReference type="SMART" id="SM00895">
    <property type="entry name" value="FCD"/>
    <property type="match status" value="1"/>
</dbReference>
<dbReference type="EMBL" id="VLJV01000001">
    <property type="protein sequence ID" value="TWH18896.1"/>
    <property type="molecule type" value="Genomic_DNA"/>
</dbReference>
<dbReference type="GO" id="GO:0003700">
    <property type="term" value="F:DNA-binding transcription factor activity"/>
    <property type="evidence" value="ECO:0007669"/>
    <property type="project" value="InterPro"/>
</dbReference>
<dbReference type="InterPro" id="IPR036390">
    <property type="entry name" value="WH_DNA-bd_sf"/>
</dbReference>
<proteinExistence type="predicted"/>
<dbReference type="SMART" id="SM00345">
    <property type="entry name" value="HTH_GNTR"/>
    <property type="match status" value="1"/>
</dbReference>
<evidence type="ECO:0000256" key="4">
    <source>
        <dbReference type="SAM" id="MobiDB-lite"/>
    </source>
</evidence>
<sequence length="245" mass="26920">MGSTDDRADAARRLPLVEETASVIRERIYARRYPAGTWLRQQQLSTELGVSRTPLREAFRLLEQEGLVTVTAGQGARVVSGDLDTLLDAYALRAVVDGLAARLLAENAGRDDLARHVRSLRRTIDVQRATLDPWRAREYTASNVDFHEEIVHLSGNEFVVGQLPILRMTAQVFAPVALVEPGSARRAIAEHTAITDAIEAGDGAEAERLARAHIEATTAELRSRTTRTRKTRDAAEGTETSATKE</sequence>
<dbReference type="SUPFAM" id="SSF46785">
    <property type="entry name" value="Winged helix' DNA-binding domain"/>
    <property type="match status" value="1"/>
</dbReference>
<dbReference type="InterPro" id="IPR036388">
    <property type="entry name" value="WH-like_DNA-bd_sf"/>
</dbReference>
<keyword evidence="7" id="KW-1185">Reference proteome</keyword>
<dbReference type="PANTHER" id="PTHR43537:SF5">
    <property type="entry name" value="UXU OPERON TRANSCRIPTIONAL REGULATOR"/>
    <property type="match status" value="1"/>
</dbReference>
<dbReference type="SUPFAM" id="SSF48008">
    <property type="entry name" value="GntR ligand-binding domain-like"/>
    <property type="match status" value="1"/>
</dbReference>
<evidence type="ECO:0000313" key="7">
    <source>
        <dbReference type="Proteomes" id="UP000317303"/>
    </source>
</evidence>
<dbReference type="RefSeq" id="WP_246134693.1">
    <property type="nucleotide sequence ID" value="NZ_JOIJ01000006.1"/>
</dbReference>
<organism evidence="6 7">
    <name type="scientific">Prauserella rugosa</name>
    <dbReference type="NCBI Taxonomy" id="43354"/>
    <lineage>
        <taxon>Bacteria</taxon>
        <taxon>Bacillati</taxon>
        <taxon>Actinomycetota</taxon>
        <taxon>Actinomycetes</taxon>
        <taxon>Pseudonocardiales</taxon>
        <taxon>Pseudonocardiaceae</taxon>
        <taxon>Prauserella</taxon>
    </lineage>
</organism>
<evidence type="ECO:0000313" key="6">
    <source>
        <dbReference type="EMBL" id="TWH18896.1"/>
    </source>
</evidence>
<feature type="domain" description="HTH gntR-type" evidence="5">
    <location>
        <begin position="14"/>
        <end position="81"/>
    </location>
</feature>
<dbReference type="Proteomes" id="UP000317303">
    <property type="component" value="Unassembled WGS sequence"/>
</dbReference>
<dbReference type="InterPro" id="IPR011711">
    <property type="entry name" value="GntR_C"/>
</dbReference>
<dbReference type="Gene3D" id="1.20.120.530">
    <property type="entry name" value="GntR ligand-binding domain-like"/>
    <property type="match status" value="1"/>
</dbReference>
<dbReference type="GO" id="GO:0003677">
    <property type="term" value="F:DNA binding"/>
    <property type="evidence" value="ECO:0007669"/>
    <property type="project" value="UniProtKB-KW"/>
</dbReference>
<dbReference type="Pfam" id="PF00392">
    <property type="entry name" value="GntR"/>
    <property type="match status" value="1"/>
</dbReference>
<dbReference type="Pfam" id="PF07729">
    <property type="entry name" value="FCD"/>
    <property type="match status" value="1"/>
</dbReference>
<dbReference type="Gene3D" id="1.10.10.10">
    <property type="entry name" value="Winged helix-like DNA-binding domain superfamily/Winged helix DNA-binding domain"/>
    <property type="match status" value="1"/>
</dbReference>
<evidence type="ECO:0000259" key="5">
    <source>
        <dbReference type="PROSITE" id="PS50949"/>
    </source>
</evidence>
<keyword evidence="3" id="KW-0804">Transcription</keyword>
<protein>
    <submittedName>
        <fullName evidence="6">DNA-binding GntR family transcriptional regulator</fullName>
    </submittedName>
</protein>
<evidence type="ECO:0000256" key="3">
    <source>
        <dbReference type="ARBA" id="ARBA00023163"/>
    </source>
</evidence>
<name>A0A660C6C9_9PSEU</name>
<dbReference type="AlphaFoldDB" id="A0A660C6C9"/>
<dbReference type="PANTHER" id="PTHR43537">
    <property type="entry name" value="TRANSCRIPTIONAL REGULATOR, GNTR FAMILY"/>
    <property type="match status" value="1"/>
</dbReference>
<dbReference type="InterPro" id="IPR008920">
    <property type="entry name" value="TF_FadR/GntR_C"/>
</dbReference>
<keyword evidence="1" id="KW-0805">Transcription regulation</keyword>
<keyword evidence="2 6" id="KW-0238">DNA-binding</keyword>
<dbReference type="PRINTS" id="PR00035">
    <property type="entry name" value="HTHGNTR"/>
</dbReference>
<dbReference type="CDD" id="cd07377">
    <property type="entry name" value="WHTH_GntR"/>
    <property type="match status" value="1"/>
</dbReference>
<feature type="region of interest" description="Disordered" evidence="4">
    <location>
        <begin position="219"/>
        <end position="245"/>
    </location>
</feature>
<gene>
    <name evidence="6" type="ORF">JD82_00717</name>
</gene>
<comment type="caution">
    <text evidence="6">The sequence shown here is derived from an EMBL/GenBank/DDBJ whole genome shotgun (WGS) entry which is preliminary data.</text>
</comment>